<dbReference type="EMBL" id="BJVS01000001">
    <property type="protein sequence ID" value="GEL52498.1"/>
    <property type="molecule type" value="Genomic_DNA"/>
</dbReference>
<accession>A0AAN4U1U2</accession>
<dbReference type="Proteomes" id="UP000321287">
    <property type="component" value="Unassembled WGS sequence"/>
</dbReference>
<dbReference type="GeneID" id="78226850"/>
<evidence type="ECO:0000256" key="1">
    <source>
        <dbReference type="SAM" id="MobiDB-lite"/>
    </source>
</evidence>
<keyword evidence="3" id="KW-1185">Reference proteome</keyword>
<gene>
    <name evidence="2" type="ORF">ABO01nite_05050</name>
</gene>
<evidence type="ECO:0000313" key="3">
    <source>
        <dbReference type="Proteomes" id="UP000321287"/>
    </source>
</evidence>
<dbReference type="RefSeq" id="WP_062164870.1">
    <property type="nucleotide sequence ID" value="NZ_AP014690.1"/>
</dbReference>
<sequence length="105" mass="11975">MSRLDICLILLAIGLWSSIYVIKFKEDIQRWYHIRFDKSPPPAPRDGKMPEVQLPFRYDLPMTDKDEDEYLRAKEQEEAQEAEAGSPIGAAAPESATDEAARHKA</sequence>
<name>A0AAN4U1U2_9PROT</name>
<dbReference type="KEGG" id="abg:Asbog_01821"/>
<protein>
    <submittedName>
        <fullName evidence="2">Uncharacterized protein</fullName>
    </submittedName>
</protein>
<proteinExistence type="predicted"/>
<dbReference type="AlphaFoldDB" id="A0AAN4U1U2"/>
<organism evidence="2 3">
    <name type="scientific">Asaia bogorensis NBRC 16594</name>
    <dbReference type="NCBI Taxonomy" id="1231624"/>
    <lineage>
        <taxon>Bacteria</taxon>
        <taxon>Pseudomonadati</taxon>
        <taxon>Pseudomonadota</taxon>
        <taxon>Alphaproteobacteria</taxon>
        <taxon>Acetobacterales</taxon>
        <taxon>Acetobacteraceae</taxon>
        <taxon>Asaia</taxon>
    </lineage>
</organism>
<reference evidence="2 3" key="1">
    <citation type="submission" date="2019-07" db="EMBL/GenBank/DDBJ databases">
        <title>Whole genome shotgun sequence of Asaia bogorensis NBRC 16594.</title>
        <authorList>
            <person name="Hosoyama A."/>
            <person name="Uohara A."/>
            <person name="Ohji S."/>
            <person name="Ichikawa N."/>
        </authorList>
    </citation>
    <scope>NUCLEOTIDE SEQUENCE [LARGE SCALE GENOMIC DNA]</scope>
    <source>
        <strain evidence="2 3">NBRC 16594</strain>
    </source>
</reference>
<evidence type="ECO:0000313" key="2">
    <source>
        <dbReference type="EMBL" id="GEL52498.1"/>
    </source>
</evidence>
<feature type="region of interest" description="Disordered" evidence="1">
    <location>
        <begin position="67"/>
        <end position="105"/>
    </location>
</feature>
<comment type="caution">
    <text evidence="2">The sequence shown here is derived from an EMBL/GenBank/DDBJ whole genome shotgun (WGS) entry which is preliminary data.</text>
</comment>